<reference evidence="3" key="3">
    <citation type="submission" date="2020-10" db="EMBL/GenBank/DDBJ databases">
        <authorList>
            <person name="Sedaghatjoo S."/>
        </authorList>
    </citation>
    <scope>NUCLEOTIDE SEQUENCE</scope>
    <source>
        <strain evidence="3">AZH3</strain>
    </source>
</reference>
<gene>
    <name evidence="4" type="ORF">A4X03_0g1767</name>
    <name evidence="3" type="ORF">JKIAZH3_G2455</name>
</gene>
<dbReference type="InterPro" id="IPR016181">
    <property type="entry name" value="Acyl_CoA_acyltransferase"/>
</dbReference>
<reference evidence="4" key="1">
    <citation type="submission" date="2016-04" db="EMBL/GenBank/DDBJ databases">
        <authorList>
            <person name="Nguyen H.D."/>
            <person name="Kesanakurti P."/>
            <person name="Cullis J."/>
            <person name="Levesque C.A."/>
            <person name="Hambleton S."/>
        </authorList>
    </citation>
    <scope>NUCLEOTIDE SEQUENCE</scope>
    <source>
        <strain evidence="4">DAOMC 238032</strain>
    </source>
</reference>
<evidence type="ECO:0000313" key="5">
    <source>
        <dbReference type="Proteomes" id="UP000077671"/>
    </source>
</evidence>
<evidence type="ECO:0000313" key="3">
    <source>
        <dbReference type="EMBL" id="CAD6947683.1"/>
    </source>
</evidence>
<dbReference type="AlphaFoldDB" id="A0A177VDF3"/>
<dbReference type="InterPro" id="IPR000182">
    <property type="entry name" value="GNAT_dom"/>
</dbReference>
<evidence type="ECO:0000313" key="4">
    <source>
        <dbReference type="EMBL" id="KAE8263332.1"/>
    </source>
</evidence>
<dbReference type="Proteomes" id="UP000077671">
    <property type="component" value="Unassembled WGS sequence"/>
</dbReference>
<dbReference type="Gene3D" id="3.40.630.30">
    <property type="match status" value="1"/>
</dbReference>
<dbReference type="PROSITE" id="PS51186">
    <property type="entry name" value="GNAT"/>
    <property type="match status" value="1"/>
</dbReference>
<reference evidence="4" key="2">
    <citation type="journal article" date="2019" name="IMA Fungus">
        <title>Genome sequencing and comparison of five Tilletia species to identify candidate genes for the detection of regulated species infecting wheat.</title>
        <authorList>
            <person name="Nguyen H.D.T."/>
            <person name="Sultana T."/>
            <person name="Kesanakurti P."/>
            <person name="Hambleton S."/>
        </authorList>
    </citation>
    <scope>NUCLEOTIDE SEQUENCE</scope>
    <source>
        <strain evidence="4">DAOMC 238032</strain>
    </source>
</reference>
<name>A0A177VDF3_9BASI</name>
<proteinExistence type="predicted"/>
<evidence type="ECO:0000259" key="2">
    <source>
        <dbReference type="PROSITE" id="PS51186"/>
    </source>
</evidence>
<dbReference type="EMBL" id="CAJHJG010005119">
    <property type="protein sequence ID" value="CAD6947683.1"/>
    <property type="molecule type" value="Genomic_DNA"/>
</dbReference>
<accession>A0A177VDF3</accession>
<evidence type="ECO:0000256" key="1">
    <source>
        <dbReference type="SAM" id="MobiDB-lite"/>
    </source>
</evidence>
<dbReference type="SUPFAM" id="SSF55729">
    <property type="entry name" value="Acyl-CoA N-acyltransferases (Nat)"/>
    <property type="match status" value="1"/>
</dbReference>
<sequence length="282" mass="29708">MSVNSLVSIRPAVLERADDHFVLTAFDSALPYLASIGSGAQWGSVPFTSKPSVVKDMHDFLLRSDRIHALEEAEAQKTHDAGAVARRVFEAEGSSGRKQWNKLIVAEVSTGDQLAVRVAAIGLASHAPGYVQSSLPSEFSGSTKMKASPRSQGSGGSVTDTADDEGVEGGRPFLYVNYLISHRDPLSLANDSATASASASASSISALGKGAGEALLKDTISQARNLGVSTIFVDCWAGNGGGLVRYYERQGFTPLGTFDVPDKHGPGLPWTGMLLKMDLDHS</sequence>
<protein>
    <recommendedName>
        <fullName evidence="2">N-acetyltransferase domain-containing protein</fullName>
    </recommendedName>
</protein>
<comment type="caution">
    <text evidence="4">The sequence shown here is derived from an EMBL/GenBank/DDBJ whole genome shotgun (WGS) entry which is preliminary data.</text>
</comment>
<organism evidence="4 5">
    <name type="scientific">Tilletia caries</name>
    <name type="common">wheat bunt fungus</name>
    <dbReference type="NCBI Taxonomy" id="13290"/>
    <lineage>
        <taxon>Eukaryota</taxon>
        <taxon>Fungi</taxon>
        <taxon>Dikarya</taxon>
        <taxon>Basidiomycota</taxon>
        <taxon>Ustilaginomycotina</taxon>
        <taxon>Exobasidiomycetes</taxon>
        <taxon>Tilletiales</taxon>
        <taxon>Tilletiaceae</taxon>
        <taxon>Tilletia</taxon>
    </lineage>
</organism>
<keyword evidence="6" id="KW-1185">Reference proteome</keyword>
<dbReference type="GO" id="GO:0016747">
    <property type="term" value="F:acyltransferase activity, transferring groups other than amino-acyl groups"/>
    <property type="evidence" value="ECO:0007669"/>
    <property type="project" value="InterPro"/>
</dbReference>
<dbReference type="Proteomes" id="UP000836402">
    <property type="component" value="Unassembled WGS sequence"/>
</dbReference>
<dbReference type="EMBL" id="LWDD02000152">
    <property type="protein sequence ID" value="KAE8263332.1"/>
    <property type="molecule type" value="Genomic_DNA"/>
</dbReference>
<evidence type="ECO:0000313" key="6">
    <source>
        <dbReference type="Proteomes" id="UP000836402"/>
    </source>
</evidence>
<feature type="region of interest" description="Disordered" evidence="1">
    <location>
        <begin position="138"/>
        <end position="165"/>
    </location>
</feature>
<feature type="domain" description="N-acetyltransferase" evidence="2">
    <location>
        <begin position="208"/>
        <end position="280"/>
    </location>
</feature>
<feature type="compositionally biased region" description="Polar residues" evidence="1">
    <location>
        <begin position="138"/>
        <end position="160"/>
    </location>
</feature>